<organism evidence="2 3">
    <name type="scientific">Chitinophaga filiformis</name>
    <name type="common">Myxococcus filiformis</name>
    <name type="synonym">Flexibacter filiformis</name>
    <dbReference type="NCBI Taxonomy" id="104663"/>
    <lineage>
        <taxon>Bacteria</taxon>
        <taxon>Pseudomonadati</taxon>
        <taxon>Bacteroidota</taxon>
        <taxon>Chitinophagia</taxon>
        <taxon>Chitinophagales</taxon>
        <taxon>Chitinophagaceae</taxon>
        <taxon>Chitinophaga</taxon>
    </lineage>
</organism>
<evidence type="ECO:0000313" key="2">
    <source>
        <dbReference type="EMBL" id="UPK69137.1"/>
    </source>
</evidence>
<dbReference type="InterPro" id="IPR017853">
    <property type="entry name" value="GH"/>
</dbReference>
<gene>
    <name evidence="2" type="ORF">MYF79_29700</name>
</gene>
<name>A0ABY4HZX8_CHIFI</name>
<dbReference type="PANTHER" id="PTHR31451:SF39">
    <property type="entry name" value="MANNAN ENDO-1,4-BETA-MANNOSIDASE 1"/>
    <property type="match status" value="1"/>
</dbReference>
<reference evidence="2 3" key="1">
    <citation type="submission" date="2022-04" db="EMBL/GenBank/DDBJ databases">
        <title>The arsenic-methylating capacity of Chitinophaga filiformis YT5 during chitin decomposition.</title>
        <authorList>
            <person name="Chen G."/>
            <person name="Liang Y."/>
        </authorList>
    </citation>
    <scope>NUCLEOTIDE SEQUENCE [LARGE SCALE GENOMIC DNA]</scope>
    <source>
        <strain evidence="2 3">YT5</strain>
    </source>
</reference>
<dbReference type="InterPro" id="IPR045053">
    <property type="entry name" value="MAN-like"/>
</dbReference>
<protein>
    <submittedName>
        <fullName evidence="2">DUF5060 domain-containing protein</fullName>
    </submittedName>
</protein>
<dbReference type="Pfam" id="PF16586">
    <property type="entry name" value="DUF5060"/>
    <property type="match status" value="1"/>
</dbReference>
<dbReference type="RefSeq" id="WP_247811480.1">
    <property type="nucleotide sequence ID" value="NZ_CP095855.1"/>
</dbReference>
<dbReference type="SUPFAM" id="SSF51445">
    <property type="entry name" value="(Trans)glycosidases"/>
    <property type="match status" value="1"/>
</dbReference>
<dbReference type="InterPro" id="IPR013783">
    <property type="entry name" value="Ig-like_fold"/>
</dbReference>
<dbReference type="InterPro" id="IPR032260">
    <property type="entry name" value="DUF5060"/>
</dbReference>
<keyword evidence="3" id="KW-1185">Reference proteome</keyword>
<accession>A0ABY4HZX8</accession>
<dbReference type="Proteomes" id="UP000830198">
    <property type="component" value="Chromosome"/>
</dbReference>
<feature type="domain" description="DUF5060" evidence="1">
    <location>
        <begin position="14"/>
        <end position="98"/>
    </location>
</feature>
<dbReference type="Gene3D" id="2.60.40.10">
    <property type="entry name" value="Immunoglobulins"/>
    <property type="match status" value="1"/>
</dbReference>
<evidence type="ECO:0000313" key="3">
    <source>
        <dbReference type="Proteomes" id="UP000830198"/>
    </source>
</evidence>
<dbReference type="Gene3D" id="3.20.20.80">
    <property type="entry name" value="Glycosidases"/>
    <property type="match status" value="1"/>
</dbReference>
<proteinExistence type="predicted"/>
<dbReference type="EMBL" id="CP095855">
    <property type="protein sequence ID" value="UPK69137.1"/>
    <property type="molecule type" value="Genomic_DNA"/>
</dbReference>
<evidence type="ECO:0000259" key="1">
    <source>
        <dbReference type="Pfam" id="PF16586"/>
    </source>
</evidence>
<sequence length="996" mass="108798">MPVTFNGVSPTQATVAKWDLFEAVIDLSATYTNPYDYTDIAVQATFTSPGGVQRTVDAFWMQDYNLNPSTGDLSINGPAAFRVRFTPDEEGAWTYVLSGRLQGGAPATSPVYSFNCSGVSATGKGYIRKTNTSYLQWDSGAQYIPVGENLAFPDGDVIVNYNYHLNKLEPTGVNFVRIWMATWGVALEWTNVGGITGFDKLKKYKQTAAKQIDYLLTRGQTNGYAIMLCINYHNQFVAGDEWQNNPYNVAQGGPCDDPLSFFSNSTAKEIFKNRLRYLVARWGYAGSLQSWELFNEVDNTPYYKSKPDDTIQFDNSAVIDQWHNEMAAYLKSIDPYHLVTTSFGDEKYGDGTWRSTSIDFTQVHKYKQDPRMPRLLANLNQQRLSTYSKPVLDGEFGMTVIATDEKLVDPNGVSMHNAMWATLLSGAMGSAIPWWEHWVDDQNLYPHFSRLAAFKDIVPFVSGNYQKASPTYYNTAPADLTIKPEGMWPVDAGNPNNPPPVLDFTLDNEGELTPGLSELSQFVWGVTNNSTLRRPPTFHVNYLQNGSFSVIAADVSPHGGNVNIYVDGVQLLDQVAQKDGIYTVPVSAGQHTIKVDNLGTDWVLVGQFRFINAVGPLNLYALKSADSSQAAGYIQYRLYNHQYFIDNNTTTPPPPVPAGAIVNMPGMSNGTYTVNFYSCAPAATTAPAQPVDTRIATTANGVLSFDLPELPWDIAFTATLSTPDALSSPVSVSPVLGWAATTAAVFTVDNSGIRPGASSLGMFVYGSQANTQYRNPPTFVVNYAQAGYFEVRTAATISVGFPRVTIYVDGVKMLDQSAVINTSYVVALTPGLHRITVDNLGGDWTQVDHYAFVPSLASGLPAPGQTAGARTVLPGYQWGSKPPVNTFTLAADGTLTPDAANLAMYVYGKPAHPEFYNPATINVSFPQDGYFKLTVASVSQNGARVSIYADGVLLTDQVAFANLSYVVVLKAGTHNITIDNLGGDWFLSDTLVFDVL</sequence>
<dbReference type="PANTHER" id="PTHR31451">
    <property type="match status" value="1"/>
</dbReference>